<protein>
    <recommendedName>
        <fullName evidence="2">SHOCT domain-containing protein</fullName>
    </recommendedName>
</protein>
<gene>
    <name evidence="3" type="ORF">GCM10009836_72820</name>
</gene>
<dbReference type="EMBL" id="BAAAQK010000034">
    <property type="protein sequence ID" value="GAA1880976.1"/>
    <property type="molecule type" value="Genomic_DNA"/>
</dbReference>
<feature type="region of interest" description="Disordered" evidence="1">
    <location>
        <begin position="36"/>
        <end position="70"/>
    </location>
</feature>
<sequence>MRGLSRRGRRGPGLLGTMARTAVIAGTASSVAGRVTARQQAAARDQQELDEFRRSAAPAAAPQPASPDDLLDRLTRLGELRAAGVLTEDEFSAQKARILGS</sequence>
<evidence type="ECO:0000256" key="1">
    <source>
        <dbReference type="SAM" id="MobiDB-lite"/>
    </source>
</evidence>
<dbReference type="InterPro" id="IPR018649">
    <property type="entry name" value="SHOCT"/>
</dbReference>
<feature type="compositionally biased region" description="Basic and acidic residues" evidence="1">
    <location>
        <begin position="45"/>
        <end position="54"/>
    </location>
</feature>
<reference evidence="3 4" key="1">
    <citation type="journal article" date="2019" name="Int. J. Syst. Evol. Microbiol.">
        <title>The Global Catalogue of Microorganisms (GCM) 10K type strain sequencing project: providing services to taxonomists for standard genome sequencing and annotation.</title>
        <authorList>
            <consortium name="The Broad Institute Genomics Platform"/>
            <consortium name="The Broad Institute Genome Sequencing Center for Infectious Disease"/>
            <person name="Wu L."/>
            <person name="Ma J."/>
        </authorList>
    </citation>
    <scope>NUCLEOTIDE SEQUENCE [LARGE SCALE GENOMIC DNA]</scope>
    <source>
        <strain evidence="3 4">JCM 16009</strain>
    </source>
</reference>
<dbReference type="Pfam" id="PF09851">
    <property type="entry name" value="SHOCT"/>
    <property type="match status" value="1"/>
</dbReference>
<accession>A0ABN2NPN9</accession>
<name>A0ABN2NPN9_9PSEU</name>
<dbReference type="Proteomes" id="UP001500449">
    <property type="component" value="Unassembled WGS sequence"/>
</dbReference>
<evidence type="ECO:0000259" key="2">
    <source>
        <dbReference type="Pfam" id="PF09851"/>
    </source>
</evidence>
<comment type="caution">
    <text evidence="3">The sequence shown here is derived from an EMBL/GenBank/DDBJ whole genome shotgun (WGS) entry which is preliminary data.</text>
</comment>
<evidence type="ECO:0000313" key="3">
    <source>
        <dbReference type="EMBL" id="GAA1880976.1"/>
    </source>
</evidence>
<proteinExistence type="predicted"/>
<feature type="domain" description="SHOCT" evidence="2">
    <location>
        <begin position="72"/>
        <end position="99"/>
    </location>
</feature>
<evidence type="ECO:0000313" key="4">
    <source>
        <dbReference type="Proteomes" id="UP001500449"/>
    </source>
</evidence>
<feature type="compositionally biased region" description="Low complexity" evidence="1">
    <location>
        <begin position="55"/>
        <end position="67"/>
    </location>
</feature>
<organism evidence="3 4">
    <name type="scientific">Pseudonocardia ailaonensis</name>
    <dbReference type="NCBI Taxonomy" id="367279"/>
    <lineage>
        <taxon>Bacteria</taxon>
        <taxon>Bacillati</taxon>
        <taxon>Actinomycetota</taxon>
        <taxon>Actinomycetes</taxon>
        <taxon>Pseudonocardiales</taxon>
        <taxon>Pseudonocardiaceae</taxon>
        <taxon>Pseudonocardia</taxon>
    </lineage>
</organism>
<keyword evidence="4" id="KW-1185">Reference proteome</keyword>